<gene>
    <name evidence="3" type="ORF">GGI25_006011</name>
</gene>
<name>A0A9W8KVQ2_9FUNG</name>
<dbReference type="OrthoDB" id="74813at2759"/>
<dbReference type="InterPro" id="IPR056398">
    <property type="entry name" value="Tudor_Coilin"/>
</dbReference>
<feature type="compositionally biased region" description="Polar residues" evidence="1">
    <location>
        <begin position="265"/>
        <end position="280"/>
    </location>
</feature>
<dbReference type="Proteomes" id="UP001151518">
    <property type="component" value="Unassembled WGS sequence"/>
</dbReference>
<dbReference type="AlphaFoldDB" id="A0A9W8KVQ2"/>
<evidence type="ECO:0000313" key="4">
    <source>
        <dbReference type="Proteomes" id="UP001151518"/>
    </source>
</evidence>
<evidence type="ECO:0000256" key="1">
    <source>
        <dbReference type="SAM" id="MobiDB-lite"/>
    </source>
</evidence>
<organism evidence="3 4">
    <name type="scientific">Coemansia spiralis</name>
    <dbReference type="NCBI Taxonomy" id="417178"/>
    <lineage>
        <taxon>Eukaryota</taxon>
        <taxon>Fungi</taxon>
        <taxon>Fungi incertae sedis</taxon>
        <taxon>Zoopagomycota</taxon>
        <taxon>Kickxellomycotina</taxon>
        <taxon>Kickxellomycetes</taxon>
        <taxon>Kickxellales</taxon>
        <taxon>Kickxellaceae</taxon>
        <taxon>Coemansia</taxon>
    </lineage>
</organism>
<reference evidence="3" key="1">
    <citation type="submission" date="2022-07" db="EMBL/GenBank/DDBJ databases">
        <title>Phylogenomic reconstructions and comparative analyses of Kickxellomycotina fungi.</title>
        <authorList>
            <person name="Reynolds N.K."/>
            <person name="Stajich J.E."/>
            <person name="Barry K."/>
            <person name="Grigoriev I.V."/>
            <person name="Crous P."/>
            <person name="Smith M.E."/>
        </authorList>
    </citation>
    <scope>NUCLEOTIDE SEQUENCE</scope>
    <source>
        <strain evidence="3">NRRL 3115</strain>
    </source>
</reference>
<feature type="domain" description="Coilin tudor" evidence="2">
    <location>
        <begin position="211"/>
        <end position="299"/>
    </location>
</feature>
<protein>
    <recommendedName>
        <fullName evidence="2">Coilin tudor domain-containing protein</fullName>
    </recommendedName>
</protein>
<comment type="caution">
    <text evidence="3">The sequence shown here is derived from an EMBL/GenBank/DDBJ whole genome shotgun (WGS) entry which is preliminary data.</text>
</comment>
<proteinExistence type="predicted"/>
<sequence length="306" mass="33572">METKLTLAIALAPPLPCRKFLFVCDQRSVKDLKSEIRRRLATIIRAPVTLTHGGFELMDDDPVADLLSDRALLTVYLQEHISSFYMQQETLCPRCSNKVSRHISKKEHGTAPSTPPKRKVYPAERVYSKAKPLNSPTNDGIPGGEDSMMERASTCSSSDFEVCPICDCERRPDAEHICFEEGSSGSEDQKIAKALTVKQILTLPDSDFHSAHAGSTIAYKALVIASNGAPAVSSYRIGKVVNRDDNGSTMLVRVLREFTPGETKAANSKNSRSRAPSNANKAKLKDGNVATDLLTPEDVYSFKLVK</sequence>
<dbReference type="Pfam" id="PF23086">
    <property type="entry name" value="Tudor_Coilin"/>
    <property type="match status" value="1"/>
</dbReference>
<evidence type="ECO:0000259" key="2">
    <source>
        <dbReference type="Pfam" id="PF23086"/>
    </source>
</evidence>
<evidence type="ECO:0000313" key="3">
    <source>
        <dbReference type="EMBL" id="KAJ2669915.1"/>
    </source>
</evidence>
<accession>A0A9W8KVQ2</accession>
<feature type="region of interest" description="Disordered" evidence="1">
    <location>
        <begin position="262"/>
        <end position="281"/>
    </location>
</feature>
<dbReference type="EMBL" id="JANBTW010000138">
    <property type="protein sequence ID" value="KAJ2669915.1"/>
    <property type="molecule type" value="Genomic_DNA"/>
</dbReference>